<sequence length="371" mass="42326">MFPNVGYVTGRLREARNVTGRLREVGRIHVKRVEEVSEPLREPGIITGYRHENCSVIQAVASLFNATNETVNFWTHFVASVYFAWLLVSLSTIMPLFEDPYLFPLTCYMIAACCYPLMSCLAHAFSCLSLTATHICFFIDYLAIAMYSWAVAYLYYSYCFPPNLMNSWFSQIYLPVAAVNAVLATLCASLSRFIIHPGFQKTLRVAAFVEPFVWDSFPLVVWLYTCDTSTESCGESRIYHLNQFFCVITASFFYGSHIPERLAPGCFDYVGHSHNILHIFSIMGTNEQMRAVLIDLKNRREGLEKENWLPTPMWALQATPSLLMCNIFLVLLLTYYLSKHMRSVHQTCPQNSSRQPLVTATIVPSSHTKDQ</sequence>
<dbReference type="EMBL" id="JARKIK010000035">
    <property type="protein sequence ID" value="KAK8740010.1"/>
    <property type="molecule type" value="Genomic_DNA"/>
</dbReference>
<feature type="transmembrane region" description="Helical" evidence="7">
    <location>
        <begin position="103"/>
        <end position="125"/>
    </location>
</feature>
<dbReference type="Proteomes" id="UP001445076">
    <property type="component" value="Unassembled WGS sequence"/>
</dbReference>
<evidence type="ECO:0000256" key="4">
    <source>
        <dbReference type="ARBA" id="ARBA00022989"/>
    </source>
</evidence>
<evidence type="ECO:0000256" key="7">
    <source>
        <dbReference type="SAM" id="Phobius"/>
    </source>
</evidence>
<feature type="binding site" evidence="6">
    <location>
        <position position="278"/>
    </location>
    <ligand>
        <name>Zn(2+)</name>
        <dbReference type="ChEBI" id="CHEBI:29105"/>
    </ligand>
</feature>
<reference evidence="8 9" key="1">
    <citation type="journal article" date="2024" name="BMC Genomics">
        <title>Genome assembly of redclaw crayfish (Cherax quadricarinatus) provides insights into its immune adaptation and hypoxia tolerance.</title>
        <authorList>
            <person name="Liu Z."/>
            <person name="Zheng J."/>
            <person name="Li H."/>
            <person name="Fang K."/>
            <person name="Wang S."/>
            <person name="He J."/>
            <person name="Zhou D."/>
            <person name="Weng S."/>
            <person name="Chi M."/>
            <person name="Gu Z."/>
            <person name="He J."/>
            <person name="Li F."/>
            <person name="Wang M."/>
        </authorList>
    </citation>
    <scope>NUCLEOTIDE SEQUENCE [LARGE SCALE GENOMIC DNA]</scope>
    <source>
        <strain evidence="8">ZL_2023a</strain>
    </source>
</reference>
<keyword evidence="6" id="KW-0862">Zinc</keyword>
<evidence type="ECO:0000256" key="1">
    <source>
        <dbReference type="ARBA" id="ARBA00004141"/>
    </source>
</evidence>
<dbReference type="Pfam" id="PF03006">
    <property type="entry name" value="HlyIII"/>
    <property type="match status" value="1"/>
</dbReference>
<feature type="transmembrane region" description="Helical" evidence="7">
    <location>
        <begin position="137"/>
        <end position="156"/>
    </location>
</feature>
<evidence type="ECO:0000256" key="5">
    <source>
        <dbReference type="ARBA" id="ARBA00023136"/>
    </source>
</evidence>
<dbReference type="GO" id="GO:0038023">
    <property type="term" value="F:signaling receptor activity"/>
    <property type="evidence" value="ECO:0007669"/>
    <property type="project" value="TreeGrafter"/>
</dbReference>
<feature type="binding site" evidence="6">
    <location>
        <position position="123"/>
    </location>
    <ligand>
        <name>Zn(2+)</name>
        <dbReference type="ChEBI" id="CHEBI:29105"/>
    </ligand>
</feature>
<dbReference type="GO" id="GO:0046872">
    <property type="term" value="F:metal ion binding"/>
    <property type="evidence" value="ECO:0007669"/>
    <property type="project" value="UniProtKB-KW"/>
</dbReference>
<feature type="transmembrane region" description="Helical" evidence="7">
    <location>
        <begin position="73"/>
        <end position="97"/>
    </location>
</feature>
<keyword evidence="6" id="KW-0479">Metal-binding</keyword>
<comment type="subcellular location">
    <subcellularLocation>
        <location evidence="1">Membrane</location>
        <topology evidence="1">Multi-pass membrane protein</topology>
    </subcellularLocation>
</comment>
<dbReference type="PANTHER" id="PTHR20855:SF143">
    <property type="entry name" value="MEMBRANE PROGESTIN RECEPTOR EPSILON"/>
    <property type="match status" value="1"/>
</dbReference>
<name>A0AAW0X673_CHEQU</name>
<protein>
    <submittedName>
        <fullName evidence="8">Uncharacterized protein</fullName>
    </submittedName>
</protein>
<dbReference type="PANTHER" id="PTHR20855">
    <property type="entry name" value="ADIPOR/PROGESTIN RECEPTOR-RELATED"/>
    <property type="match status" value="1"/>
</dbReference>
<dbReference type="InterPro" id="IPR004254">
    <property type="entry name" value="AdipoR/HlyIII-related"/>
</dbReference>
<keyword evidence="4 7" id="KW-1133">Transmembrane helix</keyword>
<keyword evidence="3 7" id="KW-0812">Transmembrane</keyword>
<keyword evidence="5 7" id="KW-0472">Membrane</keyword>
<keyword evidence="9" id="KW-1185">Reference proteome</keyword>
<feature type="transmembrane region" description="Helical" evidence="7">
    <location>
        <begin position="168"/>
        <end position="191"/>
    </location>
</feature>
<evidence type="ECO:0000256" key="3">
    <source>
        <dbReference type="ARBA" id="ARBA00022692"/>
    </source>
</evidence>
<accession>A0AAW0X673</accession>
<evidence type="ECO:0000313" key="8">
    <source>
        <dbReference type="EMBL" id="KAK8740010.1"/>
    </source>
</evidence>
<evidence type="ECO:0000313" key="9">
    <source>
        <dbReference type="Proteomes" id="UP001445076"/>
    </source>
</evidence>
<feature type="transmembrane region" description="Helical" evidence="7">
    <location>
        <begin position="314"/>
        <end position="337"/>
    </location>
</feature>
<gene>
    <name evidence="8" type="ORF">OTU49_003319</name>
</gene>
<comment type="caution">
    <text evidence="8">The sequence shown here is derived from an EMBL/GenBank/DDBJ whole genome shotgun (WGS) entry which is preliminary data.</text>
</comment>
<evidence type="ECO:0000256" key="6">
    <source>
        <dbReference type="PIRSR" id="PIRSR604254-1"/>
    </source>
</evidence>
<feature type="binding site" evidence="6">
    <location>
        <position position="274"/>
    </location>
    <ligand>
        <name>Zn(2+)</name>
        <dbReference type="ChEBI" id="CHEBI:29105"/>
    </ligand>
</feature>
<proteinExistence type="inferred from homology"/>
<organism evidence="8 9">
    <name type="scientific">Cherax quadricarinatus</name>
    <name type="common">Australian red claw crayfish</name>
    <dbReference type="NCBI Taxonomy" id="27406"/>
    <lineage>
        <taxon>Eukaryota</taxon>
        <taxon>Metazoa</taxon>
        <taxon>Ecdysozoa</taxon>
        <taxon>Arthropoda</taxon>
        <taxon>Crustacea</taxon>
        <taxon>Multicrustacea</taxon>
        <taxon>Malacostraca</taxon>
        <taxon>Eumalacostraca</taxon>
        <taxon>Eucarida</taxon>
        <taxon>Decapoda</taxon>
        <taxon>Pleocyemata</taxon>
        <taxon>Astacidea</taxon>
        <taxon>Parastacoidea</taxon>
        <taxon>Parastacidae</taxon>
        <taxon>Cherax</taxon>
    </lineage>
</organism>
<comment type="similarity">
    <text evidence="2">Belongs to the ADIPOR family.</text>
</comment>
<dbReference type="GO" id="GO:0016020">
    <property type="term" value="C:membrane"/>
    <property type="evidence" value="ECO:0007669"/>
    <property type="project" value="UniProtKB-SubCell"/>
</dbReference>
<dbReference type="AlphaFoldDB" id="A0AAW0X673"/>
<evidence type="ECO:0000256" key="2">
    <source>
        <dbReference type="ARBA" id="ARBA00007018"/>
    </source>
</evidence>